<gene>
    <name evidence="17" type="ORF">RJ641_002778</name>
</gene>
<dbReference type="InterPro" id="IPR038408">
    <property type="entry name" value="GNK2_sf"/>
</dbReference>
<evidence type="ECO:0000256" key="11">
    <source>
        <dbReference type="ARBA" id="ARBA00047951"/>
    </source>
</evidence>
<dbReference type="SUPFAM" id="SSF56112">
    <property type="entry name" value="Protein kinase-like (PK-like)"/>
    <property type="match status" value="1"/>
</dbReference>
<feature type="signal peptide" evidence="14">
    <location>
        <begin position="1"/>
        <end position="28"/>
    </location>
</feature>
<evidence type="ECO:0000256" key="9">
    <source>
        <dbReference type="ARBA" id="ARBA00023170"/>
    </source>
</evidence>
<dbReference type="InterPro" id="IPR000719">
    <property type="entry name" value="Prot_kinase_dom"/>
</dbReference>
<comment type="catalytic activity">
    <reaction evidence="11">
        <text>L-threonyl-[protein] + ATP = O-phospho-L-threonyl-[protein] + ADP + H(+)</text>
        <dbReference type="Rhea" id="RHEA:46608"/>
        <dbReference type="Rhea" id="RHEA-COMP:11060"/>
        <dbReference type="Rhea" id="RHEA-COMP:11605"/>
        <dbReference type="ChEBI" id="CHEBI:15378"/>
        <dbReference type="ChEBI" id="CHEBI:30013"/>
        <dbReference type="ChEBI" id="CHEBI:30616"/>
        <dbReference type="ChEBI" id="CHEBI:61977"/>
        <dbReference type="ChEBI" id="CHEBI:456216"/>
    </reaction>
</comment>
<comment type="caution">
    <text evidence="17">The sequence shown here is derived from an EMBL/GenBank/DDBJ whole genome shotgun (WGS) entry which is preliminary data.</text>
</comment>
<dbReference type="InterPro" id="IPR002902">
    <property type="entry name" value="GNK2"/>
</dbReference>
<accession>A0AAN8VBB2</accession>
<keyword evidence="13" id="KW-1133">Transmembrane helix</keyword>
<name>A0AAN8VBB2_9MAGN</name>
<evidence type="ECO:0000313" key="17">
    <source>
        <dbReference type="EMBL" id="KAK6930985.1"/>
    </source>
</evidence>
<dbReference type="PROSITE" id="PS51473">
    <property type="entry name" value="GNK2"/>
    <property type="match status" value="2"/>
</dbReference>
<dbReference type="Gene3D" id="3.30.200.20">
    <property type="entry name" value="Phosphorylase Kinase, domain 1"/>
    <property type="match status" value="1"/>
</dbReference>
<evidence type="ECO:0000256" key="10">
    <source>
        <dbReference type="ARBA" id="ARBA00047558"/>
    </source>
</evidence>
<keyword evidence="13" id="KW-0812">Transmembrane</keyword>
<feature type="domain" description="Gnk2-homologous" evidence="16">
    <location>
        <begin position="145"/>
        <end position="248"/>
    </location>
</feature>
<feature type="chain" id="PRO_5043049169" evidence="14">
    <location>
        <begin position="29"/>
        <end position="593"/>
    </location>
</feature>
<evidence type="ECO:0000313" key="18">
    <source>
        <dbReference type="Proteomes" id="UP001370490"/>
    </source>
</evidence>
<dbReference type="GO" id="GO:0005524">
    <property type="term" value="F:ATP binding"/>
    <property type="evidence" value="ECO:0007669"/>
    <property type="project" value="UniProtKB-UniRule"/>
</dbReference>
<evidence type="ECO:0000256" key="13">
    <source>
        <dbReference type="SAM" id="Phobius"/>
    </source>
</evidence>
<dbReference type="PANTHER" id="PTHR47973">
    <property type="entry name" value="CYSTEINE-RICH RECEPTOR-LIKE PROTEIN KINASE 3"/>
    <property type="match status" value="1"/>
</dbReference>
<keyword evidence="5" id="KW-0677">Repeat</keyword>
<evidence type="ECO:0000256" key="2">
    <source>
        <dbReference type="ARBA" id="ARBA00022553"/>
    </source>
</evidence>
<evidence type="ECO:0000256" key="6">
    <source>
        <dbReference type="ARBA" id="ARBA00022741"/>
    </source>
</evidence>
<dbReference type="CDD" id="cd23509">
    <property type="entry name" value="Gnk2-like"/>
    <property type="match status" value="2"/>
</dbReference>
<evidence type="ECO:0000256" key="12">
    <source>
        <dbReference type="PROSITE-ProRule" id="PRU10141"/>
    </source>
</evidence>
<dbReference type="FunFam" id="3.30.200.20:FF:000177">
    <property type="entry name" value="Cysteine-rich receptor-like protein kinase 2"/>
    <property type="match status" value="1"/>
</dbReference>
<dbReference type="Proteomes" id="UP001370490">
    <property type="component" value="Unassembled WGS sequence"/>
</dbReference>
<dbReference type="PROSITE" id="PS50011">
    <property type="entry name" value="PROTEIN_KINASE_DOM"/>
    <property type="match status" value="1"/>
</dbReference>
<keyword evidence="1" id="KW-0723">Serine/threonine-protein kinase</keyword>
<evidence type="ECO:0000256" key="1">
    <source>
        <dbReference type="ARBA" id="ARBA00022527"/>
    </source>
</evidence>
<feature type="domain" description="Protein kinase" evidence="15">
    <location>
        <begin position="331"/>
        <end position="593"/>
    </location>
</feature>
<sequence length="593" mass="66523">MDFSTKFSPDPTFYFIFFLGFFLKLCVSDPRATEAALVCTNRTAPMSERRTFVSNFIAALDSLTPLVAFQGYASVVNGTGHTKVYAFAECMKDLSPVDCDLCFAQCKTQILKCWPFQLGTRGGTLFYDGCFIRYDDHNFTSEILGQQDKFVCGSKDFGGNKTVFGANVVELMKNLSFEAPKNDGFFVGSMSRGNVSVYGLAQCWELVNGSGCERCLADGVSKISSCAPKDEGRVLNSGCYLRYSTYKFYNNSGSHHFRENNGGNQRLAITLAVTSSSLALLLIVAMVAYFWNKKIMKQRRERKQFGALLATVNKSELNFSYETLEEATNYFNESNKLGQGGSGSVYKGILPDGTTVAIKRLFFNSRQWVDHFFNEVNLISGMSHKNLVRLLGCSITGPESLLVYEFVPNQSLQDHLLDKKKVHQLSWEVRCNIILGYMAPEYVVLGKLTEKADVYSFGVLLMELVSGKRNNSFCQNSYSLIQTVWNLHRVGRLHEIVDETLKDNYQEEEVFRVLQIGLLCVQACVELRPSMSMVVKMLMDDNFEIPNPTQPPFLNSSSAEISLVTEPMACLSRADSLTNSNRNSLTQSWIEPR</sequence>
<evidence type="ECO:0000256" key="4">
    <source>
        <dbReference type="ARBA" id="ARBA00022729"/>
    </source>
</evidence>
<evidence type="ECO:0000256" key="14">
    <source>
        <dbReference type="SAM" id="SignalP"/>
    </source>
</evidence>
<dbReference type="Gene3D" id="1.10.510.10">
    <property type="entry name" value="Transferase(Phosphotransferase) domain 1"/>
    <property type="match status" value="1"/>
</dbReference>
<keyword evidence="3" id="KW-0808">Transferase</keyword>
<keyword evidence="8 12" id="KW-0067">ATP-binding</keyword>
<evidence type="ECO:0000256" key="7">
    <source>
        <dbReference type="ARBA" id="ARBA00022777"/>
    </source>
</evidence>
<dbReference type="AlphaFoldDB" id="A0AAN8VBB2"/>
<dbReference type="FunFam" id="3.30.430.20:FF:000005">
    <property type="entry name" value="Cysteine-rich receptor-like protein kinase 2"/>
    <property type="match status" value="1"/>
</dbReference>
<dbReference type="FunFam" id="3.30.430.20:FF:000015">
    <property type="entry name" value="Cysteine-rich receptor-like protein kinase 3"/>
    <property type="match status" value="1"/>
</dbReference>
<dbReference type="InterPro" id="IPR001245">
    <property type="entry name" value="Ser-Thr/Tyr_kinase_cat_dom"/>
</dbReference>
<keyword evidence="6 12" id="KW-0547">Nucleotide-binding</keyword>
<dbReference type="Gene3D" id="3.30.430.20">
    <property type="entry name" value="Gnk2 domain, C-X8-C-X2-C motif"/>
    <property type="match status" value="2"/>
</dbReference>
<evidence type="ECO:0000259" key="15">
    <source>
        <dbReference type="PROSITE" id="PS50011"/>
    </source>
</evidence>
<feature type="binding site" evidence="12">
    <location>
        <position position="359"/>
    </location>
    <ligand>
        <name>ATP</name>
        <dbReference type="ChEBI" id="CHEBI:30616"/>
    </ligand>
</feature>
<evidence type="ECO:0000259" key="16">
    <source>
        <dbReference type="PROSITE" id="PS51473"/>
    </source>
</evidence>
<dbReference type="InterPro" id="IPR011009">
    <property type="entry name" value="Kinase-like_dom_sf"/>
</dbReference>
<feature type="transmembrane region" description="Helical" evidence="13">
    <location>
        <begin position="267"/>
        <end position="291"/>
    </location>
</feature>
<keyword evidence="4 14" id="KW-0732">Signal</keyword>
<proteinExistence type="predicted"/>
<dbReference type="Pfam" id="PF01657">
    <property type="entry name" value="Stress-antifung"/>
    <property type="match status" value="2"/>
</dbReference>
<organism evidence="17 18">
    <name type="scientific">Dillenia turbinata</name>
    <dbReference type="NCBI Taxonomy" id="194707"/>
    <lineage>
        <taxon>Eukaryota</taxon>
        <taxon>Viridiplantae</taxon>
        <taxon>Streptophyta</taxon>
        <taxon>Embryophyta</taxon>
        <taxon>Tracheophyta</taxon>
        <taxon>Spermatophyta</taxon>
        <taxon>Magnoliopsida</taxon>
        <taxon>eudicotyledons</taxon>
        <taxon>Gunneridae</taxon>
        <taxon>Pentapetalae</taxon>
        <taxon>Dilleniales</taxon>
        <taxon>Dilleniaceae</taxon>
        <taxon>Dillenia</taxon>
    </lineage>
</organism>
<evidence type="ECO:0000256" key="3">
    <source>
        <dbReference type="ARBA" id="ARBA00022679"/>
    </source>
</evidence>
<keyword evidence="2" id="KW-0597">Phosphoprotein</keyword>
<reference evidence="17 18" key="1">
    <citation type="submission" date="2023-12" db="EMBL/GenBank/DDBJ databases">
        <title>A high-quality genome assembly for Dillenia turbinata (Dilleniales).</title>
        <authorList>
            <person name="Chanderbali A."/>
        </authorList>
    </citation>
    <scope>NUCLEOTIDE SEQUENCE [LARGE SCALE GENOMIC DNA]</scope>
    <source>
        <strain evidence="17">LSX21</strain>
        <tissue evidence="17">Leaf</tissue>
    </source>
</reference>
<keyword evidence="18" id="KW-1185">Reference proteome</keyword>
<dbReference type="EMBL" id="JBAMMX010000011">
    <property type="protein sequence ID" value="KAK6930985.1"/>
    <property type="molecule type" value="Genomic_DNA"/>
</dbReference>
<dbReference type="GO" id="GO:0004674">
    <property type="term" value="F:protein serine/threonine kinase activity"/>
    <property type="evidence" value="ECO:0007669"/>
    <property type="project" value="UniProtKB-KW"/>
</dbReference>
<comment type="catalytic activity">
    <reaction evidence="10">
        <text>L-seryl-[protein] + ATP = O-phospho-L-seryl-[protein] + ADP + H(+)</text>
        <dbReference type="Rhea" id="RHEA:17989"/>
        <dbReference type="Rhea" id="RHEA-COMP:9863"/>
        <dbReference type="Rhea" id="RHEA-COMP:11604"/>
        <dbReference type="ChEBI" id="CHEBI:15378"/>
        <dbReference type="ChEBI" id="CHEBI:29999"/>
        <dbReference type="ChEBI" id="CHEBI:30616"/>
        <dbReference type="ChEBI" id="CHEBI:83421"/>
        <dbReference type="ChEBI" id="CHEBI:456216"/>
    </reaction>
</comment>
<dbReference type="PROSITE" id="PS00107">
    <property type="entry name" value="PROTEIN_KINASE_ATP"/>
    <property type="match status" value="1"/>
</dbReference>
<feature type="domain" description="Gnk2-homologous" evidence="16">
    <location>
        <begin position="34"/>
        <end position="139"/>
    </location>
</feature>
<dbReference type="InterPro" id="IPR052059">
    <property type="entry name" value="CR_Ser/Thr_kinase"/>
</dbReference>
<evidence type="ECO:0000256" key="5">
    <source>
        <dbReference type="ARBA" id="ARBA00022737"/>
    </source>
</evidence>
<keyword evidence="9" id="KW-0675">Receptor</keyword>
<keyword evidence="7" id="KW-0418">Kinase</keyword>
<protein>
    <submittedName>
        <fullName evidence="17">Gnk2-homologous domain</fullName>
    </submittedName>
</protein>
<keyword evidence="13" id="KW-0472">Membrane</keyword>
<dbReference type="Pfam" id="PF07714">
    <property type="entry name" value="PK_Tyr_Ser-Thr"/>
    <property type="match status" value="2"/>
</dbReference>
<evidence type="ECO:0000256" key="8">
    <source>
        <dbReference type="ARBA" id="ARBA00022840"/>
    </source>
</evidence>
<dbReference type="InterPro" id="IPR017441">
    <property type="entry name" value="Protein_kinase_ATP_BS"/>
</dbReference>